<evidence type="ECO:0000259" key="2">
    <source>
        <dbReference type="Pfam" id="PF02517"/>
    </source>
</evidence>
<dbReference type="RefSeq" id="WP_238895055.1">
    <property type="nucleotide sequence ID" value="NZ_JAKOGG010000002.1"/>
</dbReference>
<reference evidence="4" key="2">
    <citation type="submission" date="2023-07" db="EMBL/GenBank/DDBJ databases">
        <title>Shewanella mangrovi sp. nov., an acetaldehyde- degrading bacterium isolated from mangrove sediment.</title>
        <authorList>
            <person name="Liu Y."/>
        </authorList>
    </citation>
    <scope>NUCLEOTIDE SEQUENCE [LARGE SCALE GENOMIC DNA]</scope>
    <source>
        <strain evidence="4">C32</strain>
    </source>
</reference>
<feature type="transmembrane region" description="Helical" evidence="1">
    <location>
        <begin position="191"/>
        <end position="212"/>
    </location>
</feature>
<dbReference type="GO" id="GO:0008237">
    <property type="term" value="F:metallopeptidase activity"/>
    <property type="evidence" value="ECO:0007669"/>
    <property type="project" value="UniProtKB-KW"/>
</dbReference>
<keyword evidence="3" id="KW-0482">Metalloprotease</keyword>
<protein>
    <submittedName>
        <fullName evidence="3">CPBP family intramembrane metalloprotease</fullName>
    </submittedName>
</protein>
<feature type="transmembrane region" description="Helical" evidence="1">
    <location>
        <begin position="6"/>
        <end position="23"/>
    </location>
</feature>
<feature type="domain" description="CAAX prenyl protease 2/Lysostaphin resistance protein A-like" evidence="2">
    <location>
        <begin position="125"/>
        <end position="214"/>
    </location>
</feature>
<feature type="transmembrane region" description="Helical" evidence="1">
    <location>
        <begin position="74"/>
        <end position="94"/>
    </location>
</feature>
<dbReference type="Pfam" id="PF02517">
    <property type="entry name" value="Rce1-like"/>
    <property type="match status" value="1"/>
</dbReference>
<feature type="transmembrane region" description="Helical" evidence="1">
    <location>
        <begin position="126"/>
        <end position="147"/>
    </location>
</feature>
<dbReference type="Proteomes" id="UP001201549">
    <property type="component" value="Unassembled WGS sequence"/>
</dbReference>
<proteinExistence type="predicted"/>
<keyword evidence="1" id="KW-0472">Membrane</keyword>
<sequence>MAPLEIALLAILLLYPLLDIFFANRYQSHSKSVDYIKISLELWAITALLLYAFAQSDLSVSAAQLLPSSTFKTYLALTLLLLFIGYQCYSINAINANSDYRQQIAEQFEKADAAMLHLLPKSRREFLLFSVVLSVSAGVCEELIFRWYLYEFLQTHNHWLAAIFGSSLLFGLWHIYLGWQHVLRATIIGGALCGIYLYFDSILFVILLHILMDVYSGSIAYYARN</sequence>
<keyword evidence="3" id="KW-0378">Hydrolase</keyword>
<dbReference type="InterPro" id="IPR003675">
    <property type="entry name" value="Rce1/LyrA-like_dom"/>
</dbReference>
<organism evidence="3 4">
    <name type="scientific">Shewanella electrica</name>
    <dbReference type="NCBI Taxonomy" id="515560"/>
    <lineage>
        <taxon>Bacteria</taxon>
        <taxon>Pseudomonadati</taxon>
        <taxon>Pseudomonadota</taxon>
        <taxon>Gammaproteobacteria</taxon>
        <taxon>Alteromonadales</taxon>
        <taxon>Shewanellaceae</taxon>
        <taxon>Shewanella</taxon>
    </lineage>
</organism>
<gene>
    <name evidence="3" type="ORF">L9G74_04375</name>
</gene>
<dbReference type="EMBL" id="JAKOGG010000002">
    <property type="protein sequence ID" value="MCS4555663.1"/>
    <property type="molecule type" value="Genomic_DNA"/>
</dbReference>
<feature type="transmembrane region" description="Helical" evidence="1">
    <location>
        <begin position="35"/>
        <end position="54"/>
    </location>
</feature>
<evidence type="ECO:0000313" key="4">
    <source>
        <dbReference type="Proteomes" id="UP001201549"/>
    </source>
</evidence>
<evidence type="ECO:0000313" key="3">
    <source>
        <dbReference type="EMBL" id="MCS4555663.1"/>
    </source>
</evidence>
<keyword evidence="4" id="KW-1185">Reference proteome</keyword>
<reference evidence="3 4" key="1">
    <citation type="submission" date="2022-02" db="EMBL/GenBank/DDBJ databases">
        <authorList>
            <person name="Zhuang L."/>
        </authorList>
    </citation>
    <scope>NUCLEOTIDE SEQUENCE [LARGE SCALE GENOMIC DNA]</scope>
    <source>
        <strain evidence="3 4">C32</strain>
    </source>
</reference>
<comment type="caution">
    <text evidence="3">The sequence shown here is derived from an EMBL/GenBank/DDBJ whole genome shotgun (WGS) entry which is preliminary data.</text>
</comment>
<name>A0ABT2FH58_9GAMM</name>
<evidence type="ECO:0000256" key="1">
    <source>
        <dbReference type="SAM" id="Phobius"/>
    </source>
</evidence>
<feature type="transmembrane region" description="Helical" evidence="1">
    <location>
        <begin position="159"/>
        <end position="179"/>
    </location>
</feature>
<accession>A0ABT2FH58</accession>
<keyword evidence="3" id="KW-0645">Protease</keyword>
<keyword evidence="1" id="KW-0812">Transmembrane</keyword>
<keyword evidence="1" id="KW-1133">Transmembrane helix</keyword>